<comment type="caution">
    <text evidence="2">The sequence shown here is derived from an EMBL/GenBank/DDBJ whole genome shotgun (WGS) entry which is preliminary data.</text>
</comment>
<keyword evidence="3" id="KW-1185">Reference proteome</keyword>
<evidence type="ECO:0000256" key="1">
    <source>
        <dbReference type="SAM" id="Phobius"/>
    </source>
</evidence>
<dbReference type="EMBL" id="CAJVPL010000450">
    <property type="protein sequence ID" value="CAG8498697.1"/>
    <property type="molecule type" value="Genomic_DNA"/>
</dbReference>
<dbReference type="Proteomes" id="UP000789831">
    <property type="component" value="Unassembled WGS sequence"/>
</dbReference>
<keyword evidence="1" id="KW-0812">Transmembrane</keyword>
<sequence length="183" mass="21665">MSSDAIKLNSNLKCEVHTQLLKPQNENENDKLLQEIVLRMSERPRILEILEAFRKIQPFLESTSIVRFRFVDIVNEQNENSTHNMKTIVESFLTSNYDQTHSILINDIFIELESNKQPTFLESASGKIYNAEDEDTFEEPCEFDEIFYWGFRQWCIFVLFYVSFIIFVAQFIPSSYSFNLFKL</sequence>
<protein>
    <submittedName>
        <fullName evidence="2">7171_t:CDS:1</fullName>
    </submittedName>
</protein>
<proteinExistence type="predicted"/>
<accession>A0A9N8ZK40</accession>
<dbReference type="AlphaFoldDB" id="A0A9N8ZK40"/>
<dbReference type="OrthoDB" id="10391343at2759"/>
<feature type="transmembrane region" description="Helical" evidence="1">
    <location>
        <begin position="154"/>
        <end position="173"/>
    </location>
</feature>
<name>A0A9N8ZK40_9GLOM</name>
<evidence type="ECO:0000313" key="2">
    <source>
        <dbReference type="EMBL" id="CAG8498697.1"/>
    </source>
</evidence>
<organism evidence="2 3">
    <name type="scientific">Ambispora gerdemannii</name>
    <dbReference type="NCBI Taxonomy" id="144530"/>
    <lineage>
        <taxon>Eukaryota</taxon>
        <taxon>Fungi</taxon>
        <taxon>Fungi incertae sedis</taxon>
        <taxon>Mucoromycota</taxon>
        <taxon>Glomeromycotina</taxon>
        <taxon>Glomeromycetes</taxon>
        <taxon>Archaeosporales</taxon>
        <taxon>Ambisporaceae</taxon>
        <taxon>Ambispora</taxon>
    </lineage>
</organism>
<keyword evidence="1" id="KW-0472">Membrane</keyword>
<reference evidence="2" key="1">
    <citation type="submission" date="2021-06" db="EMBL/GenBank/DDBJ databases">
        <authorList>
            <person name="Kallberg Y."/>
            <person name="Tangrot J."/>
            <person name="Rosling A."/>
        </authorList>
    </citation>
    <scope>NUCLEOTIDE SEQUENCE</scope>
    <source>
        <strain evidence="2">MT106</strain>
    </source>
</reference>
<keyword evidence="1" id="KW-1133">Transmembrane helix</keyword>
<evidence type="ECO:0000313" key="3">
    <source>
        <dbReference type="Proteomes" id="UP000789831"/>
    </source>
</evidence>
<gene>
    <name evidence="2" type="ORF">AGERDE_LOCUS4133</name>
</gene>